<protein>
    <submittedName>
        <fullName evidence="1">Uncharacterized protein</fullName>
    </submittedName>
</protein>
<accession>W9KQT9</accession>
<dbReference type="HOGENOM" id="CLU_2622092_0_0_1"/>
<gene>
    <name evidence="1" type="ORF">FOZG_04650</name>
</gene>
<dbReference type="VEuPathDB" id="FungiDB:FOZG_04650"/>
<name>W9KQT9_FUSOX</name>
<dbReference type="EMBL" id="JH717898">
    <property type="protein sequence ID" value="EWZ43558.1"/>
    <property type="molecule type" value="Genomic_DNA"/>
</dbReference>
<organism evidence="1">
    <name type="scientific">Fusarium oxysporum Fo47</name>
    <dbReference type="NCBI Taxonomy" id="660027"/>
    <lineage>
        <taxon>Eukaryota</taxon>
        <taxon>Fungi</taxon>
        <taxon>Dikarya</taxon>
        <taxon>Ascomycota</taxon>
        <taxon>Pezizomycotina</taxon>
        <taxon>Sordariomycetes</taxon>
        <taxon>Hypocreomycetidae</taxon>
        <taxon>Hypocreales</taxon>
        <taxon>Nectriaceae</taxon>
        <taxon>Fusarium</taxon>
        <taxon>Fusarium oxysporum species complex</taxon>
    </lineage>
</organism>
<sequence>MAPQFSVAPVETSGILIKSSLGNGYGSSKEPSRNWRPLAVRPTEKVACSSLVRGQKTDIGILLLLFWKVARLLDEENV</sequence>
<dbReference type="Proteomes" id="UP000030766">
    <property type="component" value="Unassembled WGS sequence"/>
</dbReference>
<evidence type="ECO:0000313" key="1">
    <source>
        <dbReference type="EMBL" id="EWZ43558.1"/>
    </source>
</evidence>
<reference evidence="1" key="2">
    <citation type="submission" date="2012-06" db="EMBL/GenBank/DDBJ databases">
        <title>Annotation of the Genome Sequence of Fusarium oxysporum Fo47.</title>
        <authorList>
            <consortium name="The Broad Institute Genomics Platform"/>
            <person name="Ma L.-J."/>
            <person name="Corby-Kistler H."/>
            <person name="Broz K."/>
            <person name="Gale L.R."/>
            <person name="Jonkers W."/>
            <person name="O'Donnell K."/>
            <person name="Ploetz R."/>
            <person name="Steinberg C."/>
            <person name="Schwartz D.C."/>
            <person name="VanEtten H."/>
            <person name="Zhou S."/>
            <person name="Young S.K."/>
            <person name="Zeng Q."/>
            <person name="Gargeya S."/>
            <person name="Fitzgerald M."/>
            <person name="Abouelleil A."/>
            <person name="Alvarado L."/>
            <person name="Chapman S.B."/>
            <person name="Gainer-Dewar J."/>
            <person name="Goldberg J."/>
            <person name="Griggs A."/>
            <person name="Gujja S."/>
            <person name="Hansen M."/>
            <person name="Howarth C."/>
            <person name="Imamovic A."/>
            <person name="Ireland A."/>
            <person name="Larimer J."/>
            <person name="McCowan C."/>
            <person name="Murphy C."/>
            <person name="Pearson M."/>
            <person name="Poon T.W."/>
            <person name="Priest M."/>
            <person name="Roberts A."/>
            <person name="Saif S."/>
            <person name="Shea T."/>
            <person name="Sykes S."/>
            <person name="Wortman J."/>
            <person name="Nusbaum C."/>
            <person name="Birren B."/>
        </authorList>
    </citation>
    <scope>NUCLEOTIDE SEQUENCE</scope>
    <source>
        <strain evidence="1">Fo47</strain>
    </source>
</reference>
<proteinExistence type="predicted"/>
<reference evidence="1" key="1">
    <citation type="submission" date="2011-06" db="EMBL/GenBank/DDBJ databases">
        <title>The Genome Sequence of Fusarium oxysporum Fo47.</title>
        <authorList>
            <consortium name="The Broad Institute Genome Sequencing Platform"/>
            <person name="Ma L.-J."/>
            <person name="Gale L.R."/>
            <person name="Schwartz D.C."/>
            <person name="Zhou S."/>
            <person name="Corby-Kistler H."/>
            <person name="Young S.K."/>
            <person name="Zeng Q."/>
            <person name="Gargeya S."/>
            <person name="Fitzgerald M."/>
            <person name="Haas B."/>
            <person name="Abouelleil A."/>
            <person name="Alvarado L."/>
            <person name="Arachchi H.M."/>
            <person name="Berlin A."/>
            <person name="Brown A."/>
            <person name="Chapman S.B."/>
            <person name="Chen Z."/>
            <person name="Dunbar C."/>
            <person name="Freedman E."/>
            <person name="Gearin G."/>
            <person name="Gellesch M."/>
            <person name="Goldberg J."/>
            <person name="Griggs A."/>
            <person name="Gujja S."/>
            <person name="Heiman D."/>
            <person name="Howarth C."/>
            <person name="Larson L."/>
            <person name="Lui A."/>
            <person name="MacDonald P.J.P."/>
            <person name="Mehta T."/>
            <person name="Montmayeur A."/>
            <person name="Murphy C."/>
            <person name="Neiman D."/>
            <person name="Pearson M."/>
            <person name="Priest M."/>
            <person name="Roberts A."/>
            <person name="Saif S."/>
            <person name="Shea T."/>
            <person name="Shenoy N."/>
            <person name="Sisk P."/>
            <person name="Stolte C."/>
            <person name="Sykes S."/>
            <person name="Wortman J."/>
            <person name="Nusbaum C."/>
            <person name="Birren B."/>
        </authorList>
    </citation>
    <scope>NUCLEOTIDE SEQUENCE [LARGE SCALE GENOMIC DNA]</scope>
    <source>
        <strain evidence="1">Fo47</strain>
    </source>
</reference>
<dbReference type="AlphaFoldDB" id="W9KQT9"/>